<dbReference type="Proteomes" id="UP000756132">
    <property type="component" value="Chromosome 4"/>
</dbReference>
<evidence type="ECO:0000313" key="1">
    <source>
        <dbReference type="EMBL" id="UJO15880.1"/>
    </source>
</evidence>
<reference evidence="1" key="1">
    <citation type="submission" date="2021-12" db="EMBL/GenBank/DDBJ databases">
        <authorList>
            <person name="Zaccaron A."/>
            <person name="Stergiopoulos I."/>
        </authorList>
    </citation>
    <scope>NUCLEOTIDE SEQUENCE</scope>
    <source>
        <strain evidence="1">Race5_Kim</strain>
    </source>
</reference>
<name>A0A9Q8LEE6_PASFU</name>
<organism evidence="1 2">
    <name type="scientific">Passalora fulva</name>
    <name type="common">Tomato leaf mold</name>
    <name type="synonym">Cladosporium fulvum</name>
    <dbReference type="NCBI Taxonomy" id="5499"/>
    <lineage>
        <taxon>Eukaryota</taxon>
        <taxon>Fungi</taxon>
        <taxon>Dikarya</taxon>
        <taxon>Ascomycota</taxon>
        <taxon>Pezizomycotina</taxon>
        <taxon>Dothideomycetes</taxon>
        <taxon>Dothideomycetidae</taxon>
        <taxon>Mycosphaerellales</taxon>
        <taxon>Mycosphaerellaceae</taxon>
        <taxon>Fulvia</taxon>
    </lineage>
</organism>
<dbReference type="EMBL" id="CP090166">
    <property type="protein sequence ID" value="UJO15880.1"/>
    <property type="molecule type" value="Genomic_DNA"/>
</dbReference>
<reference evidence="1" key="2">
    <citation type="journal article" date="2022" name="Microb. Genom.">
        <title>A chromosome-scale genome assembly of the tomato pathogen Cladosporium fulvum reveals a compartmentalized genome architecture and the presence of a dispensable chromosome.</title>
        <authorList>
            <person name="Zaccaron A.Z."/>
            <person name="Chen L.H."/>
            <person name="Samaras A."/>
            <person name="Stergiopoulos I."/>
        </authorList>
    </citation>
    <scope>NUCLEOTIDE SEQUENCE</scope>
    <source>
        <strain evidence="1">Race5_Kim</strain>
    </source>
</reference>
<accession>A0A9Q8LEE6</accession>
<keyword evidence="2" id="KW-1185">Reference proteome</keyword>
<dbReference type="GeneID" id="71983899"/>
<dbReference type="RefSeq" id="XP_047760246.1">
    <property type="nucleotide sequence ID" value="XM_047903169.1"/>
</dbReference>
<proteinExistence type="predicted"/>
<dbReference type="KEGG" id="ffu:CLAFUR5_04021"/>
<evidence type="ECO:0000313" key="2">
    <source>
        <dbReference type="Proteomes" id="UP000756132"/>
    </source>
</evidence>
<gene>
    <name evidence="1" type="ORF">CLAFUR5_04021</name>
</gene>
<protein>
    <submittedName>
        <fullName evidence="1">Uncharacterized protein</fullName>
    </submittedName>
</protein>
<sequence length="160" mass="16452">MAQMSSPHSPTIQPLHTLTNNHQQANMKVSTIIASAAVTKRATEHGELTCHAGGIGACGWAIAPGEVAISYNDLFALQTPNDNPLCGKTIQATAGGVTKTVATAAVPASAAISPSLRSTSTPSASPPPWVACQSTGRTLSESKVKHPRLLLIISVHLPTS</sequence>
<dbReference type="AlphaFoldDB" id="A0A9Q8LEE6"/>